<keyword evidence="1" id="KW-1133">Transmembrane helix</keyword>
<evidence type="ECO:0000313" key="3">
    <source>
        <dbReference type="Proteomes" id="UP001164746"/>
    </source>
</evidence>
<reference evidence="2" key="1">
    <citation type="submission" date="2022-11" db="EMBL/GenBank/DDBJ databases">
        <title>Centuries of genome instability and evolution in soft-shell clam transmissible cancer (bioRxiv).</title>
        <authorList>
            <person name="Hart S.F.M."/>
            <person name="Yonemitsu M.A."/>
            <person name="Giersch R.M."/>
            <person name="Beal B.F."/>
            <person name="Arriagada G."/>
            <person name="Davis B.W."/>
            <person name="Ostrander E.A."/>
            <person name="Goff S.P."/>
            <person name="Metzger M.J."/>
        </authorList>
    </citation>
    <scope>NUCLEOTIDE SEQUENCE</scope>
    <source>
        <strain evidence="2">MELC-2E11</strain>
        <tissue evidence="2">Siphon/mantle</tissue>
    </source>
</reference>
<evidence type="ECO:0000313" key="2">
    <source>
        <dbReference type="EMBL" id="WAR03985.1"/>
    </source>
</evidence>
<feature type="transmembrane region" description="Helical" evidence="1">
    <location>
        <begin position="79"/>
        <end position="97"/>
    </location>
</feature>
<feature type="non-terminal residue" evidence="2">
    <location>
        <position position="125"/>
    </location>
</feature>
<gene>
    <name evidence="2" type="ORF">MAR_010543</name>
</gene>
<dbReference type="EMBL" id="CP111015">
    <property type="protein sequence ID" value="WAR03985.1"/>
    <property type="molecule type" value="Genomic_DNA"/>
</dbReference>
<dbReference type="Proteomes" id="UP001164746">
    <property type="component" value="Chromosome 4"/>
</dbReference>
<accession>A0ABY7E4W0</accession>
<sequence length="125" mass="13891">TDTTWTFIAYSDPFEMAGFPQIDVSSGSTSSLYFRCELDPCYDVSDTATNNTELNRQTPNQKRSCDNCVENSLGTGTMATLWSLSAVVFAAMVYVYMDVSSTFVRLRREGAGHVTPYQKKLVVRG</sequence>
<proteinExistence type="predicted"/>
<organism evidence="2 3">
    <name type="scientific">Mya arenaria</name>
    <name type="common">Soft-shell clam</name>
    <dbReference type="NCBI Taxonomy" id="6604"/>
    <lineage>
        <taxon>Eukaryota</taxon>
        <taxon>Metazoa</taxon>
        <taxon>Spiralia</taxon>
        <taxon>Lophotrochozoa</taxon>
        <taxon>Mollusca</taxon>
        <taxon>Bivalvia</taxon>
        <taxon>Autobranchia</taxon>
        <taxon>Heteroconchia</taxon>
        <taxon>Euheterodonta</taxon>
        <taxon>Imparidentia</taxon>
        <taxon>Neoheterodontei</taxon>
        <taxon>Myida</taxon>
        <taxon>Myoidea</taxon>
        <taxon>Myidae</taxon>
        <taxon>Mya</taxon>
    </lineage>
</organism>
<protein>
    <submittedName>
        <fullName evidence="2">Uncharacterized protein</fullName>
    </submittedName>
</protein>
<evidence type="ECO:0000256" key="1">
    <source>
        <dbReference type="SAM" id="Phobius"/>
    </source>
</evidence>
<keyword evidence="1" id="KW-0812">Transmembrane</keyword>
<name>A0ABY7E4W0_MYAAR</name>
<keyword evidence="3" id="KW-1185">Reference proteome</keyword>
<keyword evidence="1" id="KW-0472">Membrane</keyword>